<reference evidence="3" key="1">
    <citation type="submission" date="2016-06" db="EMBL/GenBank/DDBJ databases">
        <authorList>
            <person name="Rodrigo-Torres Lidia"/>
            <person name="Arahal R.David."/>
        </authorList>
    </citation>
    <scope>NUCLEOTIDE SEQUENCE [LARGE SCALE GENOMIC DNA]</scope>
    <source>
        <strain evidence="3">CECT 7223</strain>
    </source>
</reference>
<evidence type="ECO:0000313" key="2">
    <source>
        <dbReference type="EMBL" id="SBS63798.1"/>
    </source>
</evidence>
<dbReference type="Proteomes" id="UP000092876">
    <property type="component" value="Unassembled WGS sequence"/>
</dbReference>
<keyword evidence="1" id="KW-0812">Transmembrane</keyword>
<dbReference type="AlphaFoldDB" id="A0A1C3IR39"/>
<organism evidence="2 3">
    <name type="scientific">Vibrio atlanticus</name>
    <dbReference type="NCBI Taxonomy" id="693153"/>
    <lineage>
        <taxon>Bacteria</taxon>
        <taxon>Pseudomonadati</taxon>
        <taxon>Pseudomonadota</taxon>
        <taxon>Gammaproteobacteria</taxon>
        <taxon>Vibrionales</taxon>
        <taxon>Vibrionaceae</taxon>
        <taxon>Vibrio</taxon>
    </lineage>
</organism>
<sequence length="31" mass="3404">MDKKDWLDAVAVVGWVSVWSALVYLIPTAGL</sequence>
<evidence type="ECO:0000313" key="3">
    <source>
        <dbReference type="Proteomes" id="UP000092876"/>
    </source>
</evidence>
<proteinExistence type="predicted"/>
<evidence type="ECO:0000256" key="1">
    <source>
        <dbReference type="SAM" id="Phobius"/>
    </source>
</evidence>
<feature type="transmembrane region" description="Helical" evidence="1">
    <location>
        <begin position="6"/>
        <end position="26"/>
    </location>
</feature>
<name>A0A1C3IR39_9VIBR</name>
<keyword evidence="1" id="KW-0472">Membrane</keyword>
<protein>
    <submittedName>
        <fullName evidence="2">Uncharacterized protein</fullName>
    </submittedName>
</protein>
<accession>A0A1C3IR39</accession>
<gene>
    <name evidence="2" type="ORF">VAT7223_01841</name>
</gene>
<dbReference type="EMBL" id="FLQP01000023">
    <property type="protein sequence ID" value="SBS63798.1"/>
    <property type="molecule type" value="Genomic_DNA"/>
</dbReference>
<keyword evidence="1" id="KW-1133">Transmembrane helix</keyword>